<evidence type="ECO:0000256" key="1">
    <source>
        <dbReference type="SAM" id="SignalP"/>
    </source>
</evidence>
<dbReference type="Gene3D" id="3.20.20.190">
    <property type="entry name" value="Phosphatidylinositol (PI) phosphodiesterase"/>
    <property type="match status" value="1"/>
</dbReference>
<keyword evidence="1" id="KW-0732">Signal</keyword>
<evidence type="ECO:0000313" key="3">
    <source>
        <dbReference type="EMBL" id="MEY8245666.1"/>
    </source>
</evidence>
<name>A0ABV4CWD7_9BACT</name>
<dbReference type="InterPro" id="IPR030395">
    <property type="entry name" value="GP_PDE_dom"/>
</dbReference>
<dbReference type="EMBL" id="JBCLPP010000021">
    <property type="protein sequence ID" value="MEY8245666.1"/>
    <property type="molecule type" value="Genomic_DNA"/>
</dbReference>
<dbReference type="Proteomes" id="UP001565200">
    <property type="component" value="Unassembled WGS sequence"/>
</dbReference>
<comment type="caution">
    <text evidence="3">The sequence shown here is derived from an EMBL/GenBank/DDBJ whole genome shotgun (WGS) entry which is preliminary data.</text>
</comment>
<reference evidence="3 4" key="1">
    <citation type="submission" date="2024-03" db="EMBL/GenBank/DDBJ databases">
        <title>Mouse gut bacterial collection (mGBC) of GemPharmatech.</title>
        <authorList>
            <person name="He Y."/>
            <person name="Dong L."/>
            <person name="Wu D."/>
            <person name="Gao X."/>
            <person name="Lin Z."/>
        </authorList>
    </citation>
    <scope>NUCLEOTIDE SEQUENCE [LARGE SCALE GENOMIC DNA]</scope>
    <source>
        <strain evidence="3 4">54-13</strain>
    </source>
</reference>
<dbReference type="InterPro" id="IPR017946">
    <property type="entry name" value="PLC-like_Pdiesterase_TIM-brl"/>
</dbReference>
<evidence type="ECO:0000259" key="2">
    <source>
        <dbReference type="PROSITE" id="PS51704"/>
    </source>
</evidence>
<organism evidence="3 4">
    <name type="scientific">Heminiphilus faecis</name>
    <dbReference type="NCBI Taxonomy" id="2601703"/>
    <lineage>
        <taxon>Bacteria</taxon>
        <taxon>Pseudomonadati</taxon>
        <taxon>Bacteroidota</taxon>
        <taxon>Bacteroidia</taxon>
        <taxon>Bacteroidales</taxon>
        <taxon>Muribaculaceae</taxon>
        <taxon>Heminiphilus</taxon>
    </lineage>
</organism>
<dbReference type="PANTHER" id="PTHR46211">
    <property type="entry name" value="GLYCEROPHOSPHORYL DIESTER PHOSPHODIESTERASE"/>
    <property type="match status" value="1"/>
</dbReference>
<sequence length="260" mass="28581">MVKHLFLGLAMACVALSATAAKPEVIAHRGYWKTDGSAQNSIRALVKADSIHCFASEFDVWMTADSVLVVNHDADVNGVHIETSSSKKVLAQKLANGENVPTLEAYLAKASKLNTRIVCELKTHDSRSMERAAAKAILALVKKYGLGDKVDYIVFSKDAFTYFVKHAPKGTGVYYLNGDYIPSQVKAMGGAGIDYSIKVMKKHPEWIAQCHDLGLLVNVWTVNAPEDMKWCIDRGVDFITTNEPELLQKMLKGCDGECKK</sequence>
<dbReference type="SUPFAM" id="SSF51695">
    <property type="entry name" value="PLC-like phosphodiesterases"/>
    <property type="match status" value="1"/>
</dbReference>
<proteinExistence type="predicted"/>
<accession>A0ABV4CWD7</accession>
<feature type="domain" description="GP-PDE" evidence="2">
    <location>
        <begin position="23"/>
        <end position="251"/>
    </location>
</feature>
<dbReference type="PANTHER" id="PTHR46211:SF1">
    <property type="entry name" value="GLYCEROPHOSPHODIESTER PHOSPHODIESTERASE, CYTOPLASMIC"/>
    <property type="match status" value="1"/>
</dbReference>
<keyword evidence="4" id="KW-1185">Reference proteome</keyword>
<protein>
    <submittedName>
        <fullName evidence="3">Glycerophosphodiester phosphodiesterase family protein</fullName>
    </submittedName>
</protein>
<evidence type="ECO:0000313" key="4">
    <source>
        <dbReference type="Proteomes" id="UP001565200"/>
    </source>
</evidence>
<gene>
    <name evidence="3" type="ORF">AAK873_08570</name>
</gene>
<dbReference type="Pfam" id="PF03009">
    <property type="entry name" value="GDPD"/>
    <property type="match status" value="1"/>
</dbReference>
<dbReference type="PROSITE" id="PS51704">
    <property type="entry name" value="GP_PDE"/>
    <property type="match status" value="1"/>
</dbReference>
<feature type="signal peptide" evidence="1">
    <location>
        <begin position="1"/>
        <end position="20"/>
    </location>
</feature>
<dbReference type="RefSeq" id="WP_235898041.1">
    <property type="nucleotide sequence ID" value="NZ_JBCLPP010000021.1"/>
</dbReference>
<feature type="chain" id="PRO_5047144285" evidence="1">
    <location>
        <begin position="21"/>
        <end position="260"/>
    </location>
</feature>